<name>A0A8K0L0L8_9PEZI</name>
<sequence>MSSHRRMHDGSQPIHPKDVGVEASNDFRDRAEDITSILTNFTENATKVISGNDVFGESLHAQLEALRQSGQIRSGDRVKIGLVGASEMGKSSTVNALIHSRELCKTELADMLAEYVNDFCTFHFEKEDEAERTANEHARMQNSAETLVQLITALHLQGSVAQTEEQIKQDLESHYQQKSIARYKRTLVQQSSVLVNDFHGGSGNVKKYSFPDVESTIAFTHPLGSTDEPGSTGRSMWPLVKRIRIHIKDHVLLQDIVVGDAPGISDTNVARVNNSKAFLDSCDFLLVFSCIGVRIASDQTVADVLSEYGERFKDKLVMVITKGDVSMGVAT</sequence>
<feature type="region of interest" description="Disordered" evidence="1">
    <location>
        <begin position="1"/>
        <end position="21"/>
    </location>
</feature>
<comment type="caution">
    <text evidence="2">The sequence shown here is derived from an EMBL/GenBank/DDBJ whole genome shotgun (WGS) entry which is preliminary data.</text>
</comment>
<organism evidence="2 3">
    <name type="scientific">Elsinoe batatas</name>
    <dbReference type="NCBI Taxonomy" id="2601811"/>
    <lineage>
        <taxon>Eukaryota</taxon>
        <taxon>Fungi</taxon>
        <taxon>Dikarya</taxon>
        <taxon>Ascomycota</taxon>
        <taxon>Pezizomycotina</taxon>
        <taxon>Dothideomycetes</taxon>
        <taxon>Dothideomycetidae</taxon>
        <taxon>Myriangiales</taxon>
        <taxon>Elsinoaceae</taxon>
        <taxon>Elsinoe</taxon>
    </lineage>
</organism>
<dbReference type="InterPro" id="IPR027417">
    <property type="entry name" value="P-loop_NTPase"/>
</dbReference>
<dbReference type="Gene3D" id="3.40.50.300">
    <property type="entry name" value="P-loop containing nucleotide triphosphate hydrolases"/>
    <property type="match status" value="1"/>
</dbReference>
<dbReference type="AlphaFoldDB" id="A0A8K0L0L8"/>
<evidence type="ECO:0000313" key="2">
    <source>
        <dbReference type="EMBL" id="KAG8626028.1"/>
    </source>
</evidence>
<proteinExistence type="predicted"/>
<evidence type="ECO:0000313" key="3">
    <source>
        <dbReference type="Proteomes" id="UP000809789"/>
    </source>
</evidence>
<accession>A0A8K0L0L8</accession>
<dbReference type="SUPFAM" id="SSF52540">
    <property type="entry name" value="P-loop containing nucleoside triphosphate hydrolases"/>
    <property type="match status" value="1"/>
</dbReference>
<dbReference type="PANTHER" id="PTHR36681">
    <property type="entry name" value="NUCLEAR GTPASE, GERMINAL CENTER-ASSOCIATED, TANDEM DUPLICATE 3"/>
    <property type="match status" value="1"/>
</dbReference>
<keyword evidence="3" id="KW-1185">Reference proteome</keyword>
<gene>
    <name evidence="2" type="ORF">KVT40_006429</name>
</gene>
<dbReference type="EMBL" id="JAESVG020000007">
    <property type="protein sequence ID" value="KAG8626028.1"/>
    <property type="molecule type" value="Genomic_DNA"/>
</dbReference>
<dbReference type="Proteomes" id="UP000809789">
    <property type="component" value="Unassembled WGS sequence"/>
</dbReference>
<reference evidence="2" key="1">
    <citation type="submission" date="2021-07" db="EMBL/GenBank/DDBJ databases">
        <title>Elsinoe batatas strain:CRI-CJ2 Genome sequencing and assembly.</title>
        <authorList>
            <person name="Huang L."/>
        </authorList>
    </citation>
    <scope>NUCLEOTIDE SEQUENCE</scope>
    <source>
        <strain evidence="2">CRI-CJ2</strain>
    </source>
</reference>
<dbReference type="PANTHER" id="PTHR36681:SF3">
    <property type="entry name" value="NUCLEAR GTPASE, GERMINAL CENTER-ASSOCIATED, TANDEM DUPLICATE 3"/>
    <property type="match status" value="1"/>
</dbReference>
<evidence type="ECO:0000256" key="1">
    <source>
        <dbReference type="SAM" id="MobiDB-lite"/>
    </source>
</evidence>
<dbReference type="OrthoDB" id="3598281at2759"/>
<protein>
    <submittedName>
        <fullName evidence="2">Uncharacterized protein</fullName>
    </submittedName>
</protein>